<dbReference type="AlphaFoldDB" id="A0A7S0GAL1"/>
<feature type="compositionally biased region" description="Basic and acidic residues" evidence="1">
    <location>
        <begin position="97"/>
        <end position="108"/>
    </location>
</feature>
<organism evidence="2">
    <name type="scientific">Proboscia inermis</name>
    <dbReference type="NCBI Taxonomy" id="420281"/>
    <lineage>
        <taxon>Eukaryota</taxon>
        <taxon>Sar</taxon>
        <taxon>Stramenopiles</taxon>
        <taxon>Ochrophyta</taxon>
        <taxon>Bacillariophyta</taxon>
        <taxon>Coscinodiscophyceae</taxon>
        <taxon>Rhizosoleniophycidae</taxon>
        <taxon>Rhizosoleniales</taxon>
        <taxon>Rhizosoleniaceae</taxon>
        <taxon>Proboscia</taxon>
    </lineage>
</organism>
<protein>
    <submittedName>
        <fullName evidence="2">Uncharacterized protein</fullName>
    </submittedName>
</protein>
<evidence type="ECO:0000313" key="2">
    <source>
        <dbReference type="EMBL" id="CAD8408596.1"/>
    </source>
</evidence>
<sequence>MPPSMSRDVSSVYSIESMTGSGQFESCITPPPPITTLIHNSLLRANSTTRSKRECYVPSRNKQVQDEKISAHPATCEGHPSSIMLPRLASEKSVSTDNEKNSLNEKRKPSSFFSRIISRYKNIGLKNSISDRKSSSFNGEDGWGHFIDLEE</sequence>
<accession>A0A7S0GAL1</accession>
<reference evidence="2" key="1">
    <citation type="submission" date="2021-01" db="EMBL/GenBank/DDBJ databases">
        <authorList>
            <person name="Corre E."/>
            <person name="Pelletier E."/>
            <person name="Niang G."/>
            <person name="Scheremetjew M."/>
            <person name="Finn R."/>
            <person name="Kale V."/>
            <person name="Holt S."/>
            <person name="Cochrane G."/>
            <person name="Meng A."/>
            <person name="Brown T."/>
            <person name="Cohen L."/>
        </authorList>
    </citation>
    <scope>NUCLEOTIDE SEQUENCE</scope>
    <source>
        <strain evidence="2">CCAP1064/1</strain>
    </source>
</reference>
<evidence type="ECO:0000256" key="1">
    <source>
        <dbReference type="SAM" id="MobiDB-lite"/>
    </source>
</evidence>
<name>A0A7S0GAL1_9STRA</name>
<proteinExistence type="predicted"/>
<feature type="region of interest" description="Disordered" evidence="1">
    <location>
        <begin position="49"/>
        <end position="108"/>
    </location>
</feature>
<dbReference type="EMBL" id="HBEL01009859">
    <property type="protein sequence ID" value="CAD8408596.1"/>
    <property type="molecule type" value="Transcribed_RNA"/>
</dbReference>
<gene>
    <name evidence="2" type="ORF">PINE0816_LOCUS4718</name>
</gene>